<evidence type="ECO:0000256" key="1">
    <source>
        <dbReference type="SAM" id="Phobius"/>
    </source>
</evidence>
<protein>
    <submittedName>
        <fullName evidence="2">Uncharacterized protein</fullName>
    </submittedName>
</protein>
<evidence type="ECO:0000313" key="3">
    <source>
        <dbReference type="Proteomes" id="UP000198992"/>
    </source>
</evidence>
<organism evidence="2 3">
    <name type="scientific">Bradyrhizobium erythrophlei</name>
    <dbReference type="NCBI Taxonomy" id="1437360"/>
    <lineage>
        <taxon>Bacteria</taxon>
        <taxon>Pseudomonadati</taxon>
        <taxon>Pseudomonadota</taxon>
        <taxon>Alphaproteobacteria</taxon>
        <taxon>Hyphomicrobiales</taxon>
        <taxon>Nitrobacteraceae</taxon>
        <taxon>Bradyrhizobium</taxon>
    </lineage>
</organism>
<feature type="transmembrane region" description="Helical" evidence="1">
    <location>
        <begin position="6"/>
        <end position="28"/>
    </location>
</feature>
<sequence>MFDRYWFLLAVLLGVAVIFLVSLSLIIYA</sequence>
<dbReference type="AlphaFoldDB" id="A0A1H4ZSK3"/>
<keyword evidence="1" id="KW-1133">Transmembrane helix</keyword>
<dbReference type="Proteomes" id="UP000198992">
    <property type="component" value="Unassembled WGS sequence"/>
</dbReference>
<reference evidence="2 3" key="1">
    <citation type="submission" date="2016-10" db="EMBL/GenBank/DDBJ databases">
        <authorList>
            <person name="de Groot N.N."/>
        </authorList>
    </citation>
    <scope>NUCLEOTIDE SEQUENCE [LARGE SCALE GENOMIC DNA]</scope>
    <source>
        <strain evidence="2 3">MT12</strain>
    </source>
</reference>
<proteinExistence type="predicted"/>
<name>A0A1H4ZSK3_9BRAD</name>
<evidence type="ECO:0000313" key="2">
    <source>
        <dbReference type="EMBL" id="SED32967.1"/>
    </source>
</evidence>
<keyword evidence="1" id="KW-0812">Transmembrane</keyword>
<accession>A0A1H4ZSK3</accession>
<dbReference type="EMBL" id="FNTH01000001">
    <property type="protein sequence ID" value="SED32967.1"/>
    <property type="molecule type" value="Genomic_DNA"/>
</dbReference>
<gene>
    <name evidence="2" type="ORF">SAMN05444164_4454</name>
</gene>
<keyword evidence="1" id="KW-0472">Membrane</keyword>